<evidence type="ECO:0000313" key="3">
    <source>
        <dbReference type="Proteomes" id="UP000007575"/>
    </source>
</evidence>
<evidence type="ECO:0000256" key="1">
    <source>
        <dbReference type="ARBA" id="ARBA00023002"/>
    </source>
</evidence>
<dbReference type="KEGG" id="dgo:DGo_PC0194"/>
<name>H8H389_DEIGI</name>
<sequence length="263" mass="28433">MLNTRVTGVRRVGGAFEVRTAREVRRARAVVVATGPFQVSFIPSLAQDLAAEVVQVHSSAYQQPAQLLPGRVVVGSGKSGAQIAAEVARTHEVTLALGRRQPHLPQRLLGRDIFDLLSLLGLFEVRAESWVGRFFRRRDPVIGTDLRHLARSGRVQLMARVTGAEGRTVRSMDGQLAEVDAVVWATGFRPDYRWLDVGVLDAQGRPRHAGGVGTVPGVYFLGLSWQRSRASALLGGVGRDAQALGTQVIHGLARGELLGLEQA</sequence>
<geneLocation type="plasmid" evidence="2 3">
    <name>P3</name>
</geneLocation>
<keyword evidence="2" id="KW-0614">Plasmid</keyword>
<dbReference type="EMBL" id="CP002194">
    <property type="protein sequence ID" value="AFD27986.1"/>
    <property type="molecule type" value="Genomic_DNA"/>
</dbReference>
<dbReference type="GO" id="GO:0004497">
    <property type="term" value="F:monooxygenase activity"/>
    <property type="evidence" value="ECO:0007669"/>
    <property type="project" value="TreeGrafter"/>
</dbReference>
<dbReference type="InterPro" id="IPR050982">
    <property type="entry name" value="Auxin_biosynth/cation_transpt"/>
</dbReference>
<dbReference type="PANTHER" id="PTHR43539:SF78">
    <property type="entry name" value="FLAVIN-CONTAINING MONOOXYGENASE"/>
    <property type="match status" value="1"/>
</dbReference>
<dbReference type="SUPFAM" id="SSF51905">
    <property type="entry name" value="FAD/NAD(P)-binding domain"/>
    <property type="match status" value="2"/>
</dbReference>
<dbReference type="Gene3D" id="3.50.50.60">
    <property type="entry name" value="FAD/NAD(P)-binding domain"/>
    <property type="match status" value="1"/>
</dbReference>
<dbReference type="eggNOG" id="COG2072">
    <property type="taxonomic scope" value="Bacteria"/>
</dbReference>
<organism evidence="2 3">
    <name type="scientific">Deinococcus gobiensis (strain DSM 21396 / JCM 16679 / CGMCC 1.7299 / I-0)</name>
    <dbReference type="NCBI Taxonomy" id="745776"/>
    <lineage>
        <taxon>Bacteria</taxon>
        <taxon>Thermotogati</taxon>
        <taxon>Deinococcota</taxon>
        <taxon>Deinococci</taxon>
        <taxon>Deinococcales</taxon>
        <taxon>Deinococcaceae</taxon>
        <taxon>Deinococcus</taxon>
    </lineage>
</organism>
<keyword evidence="1" id="KW-0560">Oxidoreductase</keyword>
<dbReference type="Pfam" id="PF13738">
    <property type="entry name" value="Pyr_redox_3"/>
    <property type="match status" value="1"/>
</dbReference>
<dbReference type="HOGENOM" id="CLU_006909_1_0_0"/>
<gene>
    <name evidence="2" type="primary">noxC</name>
    <name evidence="2" type="ordered locus">DGo_PC0194</name>
</gene>
<dbReference type="InterPro" id="IPR036188">
    <property type="entry name" value="FAD/NAD-bd_sf"/>
</dbReference>
<dbReference type="PANTHER" id="PTHR43539">
    <property type="entry name" value="FLAVIN-BINDING MONOOXYGENASE-LIKE PROTEIN (AFU_ORTHOLOGUE AFUA_4G09220)"/>
    <property type="match status" value="1"/>
</dbReference>
<evidence type="ECO:0000313" key="2">
    <source>
        <dbReference type="EMBL" id="AFD27986.1"/>
    </source>
</evidence>
<dbReference type="AlphaFoldDB" id="H8H389"/>
<reference evidence="2 3" key="1">
    <citation type="journal article" date="2012" name="PLoS ONE">
        <title>Genome sequence and transcriptome analysis of the radioresistant bacterium Deinococcus gobiensis: insights into the extreme environmental adaptations.</title>
        <authorList>
            <person name="Yuan M."/>
            <person name="Chen M."/>
            <person name="Zhang W."/>
            <person name="Lu W."/>
            <person name="Wang J."/>
            <person name="Yang M."/>
            <person name="Zhao P."/>
            <person name="Tang R."/>
            <person name="Li X."/>
            <person name="Hao Y."/>
            <person name="Zhou Z."/>
            <person name="Zhan Y."/>
            <person name="Yu H."/>
            <person name="Teng C."/>
            <person name="Yan Y."/>
            <person name="Ping S."/>
            <person name="Wang Y."/>
            <person name="Lin M."/>
        </authorList>
    </citation>
    <scope>NUCLEOTIDE SEQUENCE [LARGE SCALE GENOMIC DNA]</scope>
    <source>
        <strain evidence="3">DSM 21396 / JCM 16679 / CGMCC 1.7299 / I-0</strain>
        <plasmid evidence="2">P3</plasmid>
    </source>
</reference>
<dbReference type="PATRIC" id="fig|745776.4.peg.3940"/>
<proteinExistence type="predicted"/>
<protein>
    <submittedName>
        <fullName evidence="2">Putative oxidoreductase czcO-like protein</fullName>
    </submittedName>
</protein>
<keyword evidence="3" id="KW-1185">Reference proteome</keyword>
<dbReference type="GO" id="GO:0050660">
    <property type="term" value="F:flavin adenine dinucleotide binding"/>
    <property type="evidence" value="ECO:0007669"/>
    <property type="project" value="TreeGrafter"/>
</dbReference>
<dbReference type="Proteomes" id="UP000007575">
    <property type="component" value="Plasmid P3"/>
</dbReference>
<accession>H8H389</accession>